<feature type="compositionally biased region" description="Low complexity" evidence="1">
    <location>
        <begin position="1"/>
        <end position="20"/>
    </location>
</feature>
<organism evidence="2 3">
    <name type="scientific">Tuber magnatum</name>
    <name type="common">white Piedmont truffle</name>
    <dbReference type="NCBI Taxonomy" id="42249"/>
    <lineage>
        <taxon>Eukaryota</taxon>
        <taxon>Fungi</taxon>
        <taxon>Dikarya</taxon>
        <taxon>Ascomycota</taxon>
        <taxon>Pezizomycotina</taxon>
        <taxon>Pezizomycetes</taxon>
        <taxon>Pezizales</taxon>
        <taxon>Tuberaceae</taxon>
        <taxon>Tuber</taxon>
    </lineage>
</organism>
<evidence type="ECO:0000313" key="3">
    <source>
        <dbReference type="Proteomes" id="UP000246991"/>
    </source>
</evidence>
<feature type="compositionally biased region" description="Polar residues" evidence="1">
    <location>
        <begin position="78"/>
        <end position="92"/>
    </location>
</feature>
<comment type="caution">
    <text evidence="2">The sequence shown here is derived from an EMBL/GenBank/DDBJ whole genome shotgun (WGS) entry which is preliminary data.</text>
</comment>
<dbReference type="EMBL" id="PYWC01000064">
    <property type="protein sequence ID" value="PWW74207.1"/>
    <property type="molecule type" value="Genomic_DNA"/>
</dbReference>
<accession>A0A317SKC9</accession>
<feature type="compositionally biased region" description="Low complexity" evidence="1">
    <location>
        <begin position="68"/>
        <end position="77"/>
    </location>
</feature>
<feature type="region of interest" description="Disordered" evidence="1">
    <location>
        <begin position="223"/>
        <end position="246"/>
    </location>
</feature>
<protein>
    <submittedName>
        <fullName evidence="2">Uncharacterized protein</fullName>
    </submittedName>
</protein>
<gene>
    <name evidence="2" type="ORF">C7212DRAFT_346148</name>
</gene>
<reference evidence="2 3" key="1">
    <citation type="submission" date="2018-03" db="EMBL/GenBank/DDBJ databases">
        <title>Genomes of Pezizomycetes fungi and the evolution of truffles.</title>
        <authorList>
            <person name="Murat C."/>
            <person name="Payen T."/>
            <person name="Noel B."/>
            <person name="Kuo A."/>
            <person name="Martin F.M."/>
        </authorList>
    </citation>
    <scope>NUCLEOTIDE SEQUENCE [LARGE SCALE GENOMIC DNA]</scope>
    <source>
        <strain evidence="2">091103-1</strain>
    </source>
</reference>
<feature type="compositionally biased region" description="Basic and acidic residues" evidence="1">
    <location>
        <begin position="166"/>
        <end position="176"/>
    </location>
</feature>
<dbReference type="AlphaFoldDB" id="A0A317SKC9"/>
<feature type="region of interest" description="Disordered" evidence="1">
    <location>
        <begin position="1"/>
        <end position="135"/>
    </location>
</feature>
<name>A0A317SKC9_9PEZI</name>
<dbReference type="Proteomes" id="UP000246991">
    <property type="component" value="Unassembled WGS sequence"/>
</dbReference>
<proteinExistence type="predicted"/>
<sequence>MAAADSPASSRSSNRAFRVSFKSQDIVTSSPVPSAKTGRHKNGSEKSQKPAEITPDLCSGNLNATSIAAPPAGAPSAVTQAPCPTNVPTATKESPRINGLPRRWPVSTPPTPAAKPKRAANPPFFSVHGASPRVPMRRGLGGGSYKIITPLSPILPRRSALLSREKAIRDSSDEPRPSMGLRDQRKRQKRAGLALWNAGGFGNRAAAFRKHAAALKASAVQPPLTPATAAPSTPKGVAPAPTREEFRDRMTNCRRNAEKLKAQLLARLG</sequence>
<evidence type="ECO:0000313" key="2">
    <source>
        <dbReference type="EMBL" id="PWW74207.1"/>
    </source>
</evidence>
<keyword evidence="3" id="KW-1185">Reference proteome</keyword>
<feature type="region of interest" description="Disordered" evidence="1">
    <location>
        <begin position="166"/>
        <end position="188"/>
    </location>
</feature>
<feature type="compositionally biased region" description="Polar residues" evidence="1">
    <location>
        <begin position="21"/>
        <end position="32"/>
    </location>
</feature>
<evidence type="ECO:0000256" key="1">
    <source>
        <dbReference type="SAM" id="MobiDB-lite"/>
    </source>
</evidence>